<gene>
    <name evidence="2" type="ORF">N0V93_010319</name>
</gene>
<comment type="caution">
    <text evidence="2">The sequence shown here is derived from an EMBL/GenBank/DDBJ whole genome shotgun (WGS) entry which is preliminary data.</text>
</comment>
<protein>
    <submittedName>
        <fullName evidence="2">Uncharacterized protein</fullName>
    </submittedName>
</protein>
<organism evidence="2 3">
    <name type="scientific">Gnomoniopsis smithogilvyi</name>
    <dbReference type="NCBI Taxonomy" id="1191159"/>
    <lineage>
        <taxon>Eukaryota</taxon>
        <taxon>Fungi</taxon>
        <taxon>Dikarya</taxon>
        <taxon>Ascomycota</taxon>
        <taxon>Pezizomycotina</taxon>
        <taxon>Sordariomycetes</taxon>
        <taxon>Sordariomycetidae</taxon>
        <taxon>Diaporthales</taxon>
        <taxon>Gnomoniaceae</taxon>
        <taxon>Gnomoniopsis</taxon>
    </lineage>
</organism>
<evidence type="ECO:0000256" key="1">
    <source>
        <dbReference type="SAM" id="MobiDB-lite"/>
    </source>
</evidence>
<feature type="compositionally biased region" description="Basic and acidic residues" evidence="1">
    <location>
        <begin position="55"/>
        <end position="69"/>
    </location>
</feature>
<dbReference type="Proteomes" id="UP001140453">
    <property type="component" value="Unassembled WGS sequence"/>
</dbReference>
<evidence type="ECO:0000313" key="3">
    <source>
        <dbReference type="Proteomes" id="UP001140453"/>
    </source>
</evidence>
<evidence type="ECO:0000313" key="2">
    <source>
        <dbReference type="EMBL" id="KAJ4385258.1"/>
    </source>
</evidence>
<accession>A0A9W8YIJ0</accession>
<feature type="region of interest" description="Disordered" evidence="1">
    <location>
        <begin position="31"/>
        <end position="77"/>
    </location>
</feature>
<keyword evidence="3" id="KW-1185">Reference proteome</keyword>
<proteinExistence type="predicted"/>
<dbReference type="AlphaFoldDB" id="A0A9W8YIJ0"/>
<reference evidence="2" key="1">
    <citation type="submission" date="2022-10" db="EMBL/GenBank/DDBJ databases">
        <title>Tapping the CABI collections for fungal endophytes: first genome assemblies for Collariella, Neodidymelliopsis, Ascochyta clinopodiicola, Didymella pomorum, Didymosphaeria variabile, Neocosmospora piperis and Neocucurbitaria cava.</title>
        <authorList>
            <person name="Hill R."/>
        </authorList>
    </citation>
    <scope>NUCLEOTIDE SEQUENCE</scope>
    <source>
        <strain evidence="2">IMI 355082</strain>
    </source>
</reference>
<feature type="compositionally biased region" description="Acidic residues" evidence="1">
    <location>
        <begin position="45"/>
        <end position="54"/>
    </location>
</feature>
<name>A0A9W8YIJ0_9PEZI</name>
<sequence length="77" mass="8646">MTGPTVRRGSDGWGWREPGVFDFAALRRLAKEPKSQGHSIGSDTQDYDEDEDEFSGEKSSCKALYEDRITTAPDEDF</sequence>
<dbReference type="EMBL" id="JAPEVB010000008">
    <property type="protein sequence ID" value="KAJ4385258.1"/>
    <property type="molecule type" value="Genomic_DNA"/>
</dbReference>